<dbReference type="AlphaFoldDB" id="A0A8R1DX96"/>
<keyword evidence="1" id="KW-0812">Transmembrane</keyword>
<dbReference type="PANTHER" id="PTHR37429">
    <property type="entry name" value="PROTEIN CBG19148-RELATED"/>
    <property type="match status" value="1"/>
</dbReference>
<dbReference type="Proteomes" id="UP000005237">
    <property type="component" value="Unassembled WGS sequence"/>
</dbReference>
<dbReference type="EnsemblMetazoa" id="CJA13264.1">
    <property type="protein sequence ID" value="CJA13264.1"/>
    <property type="gene ID" value="WBGene00132468"/>
</dbReference>
<feature type="transmembrane region" description="Helical" evidence="1">
    <location>
        <begin position="7"/>
        <end position="32"/>
    </location>
</feature>
<reference evidence="4" key="1">
    <citation type="submission" date="2010-08" db="EMBL/GenBank/DDBJ databases">
        <authorList>
            <consortium name="Caenorhabditis japonica Sequencing Consortium"/>
            <person name="Wilson R.K."/>
        </authorList>
    </citation>
    <scope>NUCLEOTIDE SEQUENCE [LARGE SCALE GENOMIC DNA]</scope>
    <source>
        <strain evidence="4">DF5081</strain>
    </source>
</reference>
<evidence type="ECO:0000259" key="2">
    <source>
        <dbReference type="Pfam" id="PF01579"/>
    </source>
</evidence>
<protein>
    <submittedName>
        <fullName evidence="3">DUF19 domain-containing protein</fullName>
    </submittedName>
</protein>
<dbReference type="OMA" id="AMECAKK"/>
<accession>A0A8R1DX96</accession>
<sequence>MKKSSKLCLILNLSCFTCILVIVGSIVAIYMFGLQASKPDPGFCTRKHAAQAMECAKKDDELGAAAASLNHTQLLLRPPKDYEPLAGLCHVTLECAREIKCRAIRNILNDISICGFIYYYTKEFSECANRLYDKRNEISCLGEIFNEKKRSAKEACAEWKSITPCVRQAIRNECEDRLGILQYKWEEKSKKANSIYCEEDRKITLGSHESD</sequence>
<keyword evidence="1" id="KW-0472">Membrane</keyword>
<evidence type="ECO:0000256" key="1">
    <source>
        <dbReference type="SAM" id="Phobius"/>
    </source>
</evidence>
<dbReference type="Pfam" id="PF01579">
    <property type="entry name" value="DUF19"/>
    <property type="match status" value="1"/>
</dbReference>
<evidence type="ECO:0000313" key="4">
    <source>
        <dbReference type="Proteomes" id="UP000005237"/>
    </source>
</evidence>
<keyword evidence="4" id="KW-1185">Reference proteome</keyword>
<reference evidence="3" key="2">
    <citation type="submission" date="2022-06" db="UniProtKB">
        <authorList>
            <consortium name="EnsemblMetazoa"/>
        </authorList>
    </citation>
    <scope>IDENTIFICATION</scope>
    <source>
        <strain evidence="3">DF5081</strain>
    </source>
</reference>
<evidence type="ECO:0000313" key="3">
    <source>
        <dbReference type="EnsemblMetazoa" id="CJA13264.1"/>
    </source>
</evidence>
<keyword evidence="1" id="KW-1133">Transmembrane helix</keyword>
<proteinExistence type="predicted"/>
<organism evidence="3 4">
    <name type="scientific">Caenorhabditis japonica</name>
    <dbReference type="NCBI Taxonomy" id="281687"/>
    <lineage>
        <taxon>Eukaryota</taxon>
        <taxon>Metazoa</taxon>
        <taxon>Ecdysozoa</taxon>
        <taxon>Nematoda</taxon>
        <taxon>Chromadorea</taxon>
        <taxon>Rhabditida</taxon>
        <taxon>Rhabditina</taxon>
        <taxon>Rhabditomorpha</taxon>
        <taxon>Rhabditoidea</taxon>
        <taxon>Rhabditidae</taxon>
        <taxon>Peloderinae</taxon>
        <taxon>Caenorhabditis</taxon>
    </lineage>
</organism>
<feature type="domain" description="T20D4.11-like" evidence="2">
    <location>
        <begin position="44"/>
        <end position="177"/>
    </location>
</feature>
<dbReference type="InterPro" id="IPR002542">
    <property type="entry name" value="T20D4.11-like_dom"/>
</dbReference>
<name>A0A8R1DX96_CAEJA</name>
<dbReference type="PANTHER" id="PTHR37429:SF1">
    <property type="entry name" value="DUF19 DOMAIN-CONTAINING PROTEIN"/>
    <property type="match status" value="1"/>
</dbReference>